<dbReference type="AlphaFoldDB" id="A0A445F647"/>
<evidence type="ECO:0000256" key="1">
    <source>
        <dbReference type="SAM" id="MobiDB-lite"/>
    </source>
</evidence>
<protein>
    <submittedName>
        <fullName evidence="2">Uncharacterized protein</fullName>
    </submittedName>
</protein>
<dbReference type="EMBL" id="QZWG01000020">
    <property type="protein sequence ID" value="RZB44318.1"/>
    <property type="molecule type" value="Genomic_DNA"/>
</dbReference>
<dbReference type="Proteomes" id="UP000289340">
    <property type="component" value="Chromosome 20"/>
</dbReference>
<evidence type="ECO:0000313" key="2">
    <source>
        <dbReference type="EMBL" id="RZB44318.1"/>
    </source>
</evidence>
<feature type="region of interest" description="Disordered" evidence="1">
    <location>
        <begin position="58"/>
        <end position="84"/>
    </location>
</feature>
<reference evidence="2 3" key="1">
    <citation type="submission" date="2018-09" db="EMBL/GenBank/DDBJ databases">
        <title>A high-quality reference genome of wild soybean provides a powerful tool to mine soybean genomes.</title>
        <authorList>
            <person name="Xie M."/>
            <person name="Chung C.Y.L."/>
            <person name="Li M.-W."/>
            <person name="Wong F.-L."/>
            <person name="Chan T.-F."/>
            <person name="Lam H.-M."/>
        </authorList>
    </citation>
    <scope>NUCLEOTIDE SEQUENCE [LARGE SCALE GENOMIC DNA]</scope>
    <source>
        <strain evidence="3">cv. W05</strain>
        <tissue evidence="2">Hypocotyl of etiolated seedlings</tissue>
    </source>
</reference>
<comment type="caution">
    <text evidence="2">The sequence shown here is derived from an EMBL/GenBank/DDBJ whole genome shotgun (WGS) entry which is preliminary data.</text>
</comment>
<accession>A0A445F647</accession>
<gene>
    <name evidence="2" type="ORF">D0Y65_054364</name>
</gene>
<keyword evidence="3" id="KW-1185">Reference proteome</keyword>
<proteinExistence type="predicted"/>
<sequence>MSAIDLLTCNFQVSPFPIVFACVTAKPLDLEEGPEYRTLDRLKLDNGCVPSTDFVAHRRSTGQRHHEPNKEYERLHQRREQPRKQTNELIESGVANAEGLHHKGKVVGRQGRRVTRRDDKNLANQCCFEDDMVDGWPKWLVDNVPTQVLAGLVPRSAESYKMIDKVVFVS</sequence>
<feature type="compositionally biased region" description="Basic and acidic residues" evidence="1">
    <location>
        <begin position="64"/>
        <end position="84"/>
    </location>
</feature>
<evidence type="ECO:0000313" key="3">
    <source>
        <dbReference type="Proteomes" id="UP000289340"/>
    </source>
</evidence>
<name>A0A445F647_GLYSO</name>
<organism evidence="2 3">
    <name type="scientific">Glycine soja</name>
    <name type="common">Wild soybean</name>
    <dbReference type="NCBI Taxonomy" id="3848"/>
    <lineage>
        <taxon>Eukaryota</taxon>
        <taxon>Viridiplantae</taxon>
        <taxon>Streptophyta</taxon>
        <taxon>Embryophyta</taxon>
        <taxon>Tracheophyta</taxon>
        <taxon>Spermatophyta</taxon>
        <taxon>Magnoliopsida</taxon>
        <taxon>eudicotyledons</taxon>
        <taxon>Gunneridae</taxon>
        <taxon>Pentapetalae</taxon>
        <taxon>rosids</taxon>
        <taxon>fabids</taxon>
        <taxon>Fabales</taxon>
        <taxon>Fabaceae</taxon>
        <taxon>Papilionoideae</taxon>
        <taxon>50 kb inversion clade</taxon>
        <taxon>NPAAA clade</taxon>
        <taxon>indigoferoid/millettioid clade</taxon>
        <taxon>Phaseoleae</taxon>
        <taxon>Glycine</taxon>
        <taxon>Glycine subgen. Soja</taxon>
    </lineage>
</organism>